<protein>
    <submittedName>
        <fullName evidence="4">Glycoside hydrolase family 15 protein</fullName>
    </submittedName>
</protein>
<dbReference type="InterPro" id="IPR012341">
    <property type="entry name" value="6hp_glycosidase-like_sf"/>
</dbReference>
<name>A0ABN3VBM3_9PSEU</name>
<dbReference type="EMBL" id="BAAAUX010000012">
    <property type="protein sequence ID" value="GAA2789510.1"/>
    <property type="molecule type" value="Genomic_DNA"/>
</dbReference>
<evidence type="ECO:0000256" key="1">
    <source>
        <dbReference type="SAM" id="MobiDB-lite"/>
    </source>
</evidence>
<dbReference type="CDD" id="cd07430">
    <property type="entry name" value="GH15_N"/>
    <property type="match status" value="1"/>
</dbReference>
<feature type="compositionally biased region" description="Basic and acidic residues" evidence="1">
    <location>
        <begin position="154"/>
        <end position="165"/>
    </location>
</feature>
<feature type="domain" description="Glucodextranase N-terminal" evidence="3">
    <location>
        <begin position="24"/>
        <end position="279"/>
    </location>
</feature>
<reference evidence="4 5" key="1">
    <citation type="journal article" date="2019" name="Int. J. Syst. Evol. Microbiol.">
        <title>The Global Catalogue of Microorganisms (GCM) 10K type strain sequencing project: providing services to taxonomists for standard genome sequencing and annotation.</title>
        <authorList>
            <consortium name="The Broad Institute Genomics Platform"/>
            <consortium name="The Broad Institute Genome Sequencing Center for Infectious Disease"/>
            <person name="Wu L."/>
            <person name="Ma J."/>
        </authorList>
    </citation>
    <scope>NUCLEOTIDE SEQUENCE [LARGE SCALE GENOMIC DNA]</scope>
    <source>
        <strain evidence="4 5">JCM 9383</strain>
    </source>
</reference>
<dbReference type="InterPro" id="IPR008928">
    <property type="entry name" value="6-hairpin_glycosidase_sf"/>
</dbReference>
<comment type="caution">
    <text evidence="4">The sequence shown here is derived from an EMBL/GenBank/DDBJ whole genome shotgun (WGS) entry which is preliminary data.</text>
</comment>
<dbReference type="PANTHER" id="PTHR31616:SF0">
    <property type="entry name" value="GLUCAN 1,4-ALPHA-GLUCOSIDASE"/>
    <property type="match status" value="1"/>
</dbReference>
<gene>
    <name evidence="4" type="ORF">GCM10010470_25120</name>
</gene>
<dbReference type="SUPFAM" id="SSF74650">
    <property type="entry name" value="Galactose mutarotase-like"/>
    <property type="match status" value="1"/>
</dbReference>
<sequence>MLGMCVVATVAGSAVPSIAEPGKAPGAPGVDPGYLDADKQGFGTARSAESPVWFTLGRGGAADLYYPNLSTPVSRQLQVVVTDGRDFVQRLSDVPTRTEPIDAKNPSYRQISTGDGWQATATYVTDPARSAVTVDLRVTSQRGELRTYAIHEPTLGKDGSDDSSRTEGSTLVASDRSAAGALRSAPAFTETSSGYLGTSDGWTDLSRHKQLTALYDKAGPGHVGQVGRLPVDGVGASRAVLTLGFGAREHDAIATAEATEKAGFDAVAAAYRDGWHRYADTLQQPEHLTDEHQKNVYWSSAMMLAASEDKQSPGAFVASPSMPWAFRNDPEMAPESGPYHLVWPRDLYQHATALLAAGDRGAAERALDYLWSIQEPDGHLPQNTQTTGEPFWTSVQLDQTAFPIVLSWQLGRADEQQVRKAADFLVGFTHDGHAAPYTEQERWENHSGYSPGTIASAIAGLVCAADLVERSGDAETAQRYRAVADEWAAKVDGWTATGNGPHSPQPYYLRLTKDGKPNEGTTYNPGDNYPEEVDQRTQVDPSFLELVRLGVKRPDDPVVVNSLKVIDEVLGEQTPAGQHWHRFTNDGYGEREDGADWNIGHGRTYGRLWPLFAGERGEYELLAGQPDQAAERLRSMAATAGEGLLLPEQVWDNRPGGEPGTPNRSATPLAWTHAQYVRLAVSLEAGAPVETPSVVADRYTR</sequence>
<feature type="region of interest" description="Disordered" evidence="1">
    <location>
        <begin position="148"/>
        <end position="177"/>
    </location>
</feature>
<organism evidence="4 5">
    <name type="scientific">Saccharopolyspora taberi</name>
    <dbReference type="NCBI Taxonomy" id="60895"/>
    <lineage>
        <taxon>Bacteria</taxon>
        <taxon>Bacillati</taxon>
        <taxon>Actinomycetota</taxon>
        <taxon>Actinomycetes</taxon>
        <taxon>Pseudonocardiales</taxon>
        <taxon>Pseudonocardiaceae</taxon>
        <taxon>Saccharopolyspora</taxon>
    </lineage>
</organism>
<dbReference type="Pfam" id="PF09137">
    <property type="entry name" value="Glucodextran_N"/>
    <property type="match status" value="1"/>
</dbReference>
<feature type="domain" description="GH15-like" evidence="2">
    <location>
        <begin position="293"/>
        <end position="680"/>
    </location>
</feature>
<dbReference type="GO" id="GO:0016787">
    <property type="term" value="F:hydrolase activity"/>
    <property type="evidence" value="ECO:0007669"/>
    <property type="project" value="UniProtKB-KW"/>
</dbReference>
<evidence type="ECO:0000259" key="2">
    <source>
        <dbReference type="Pfam" id="PF00723"/>
    </source>
</evidence>
<dbReference type="Pfam" id="PF00723">
    <property type="entry name" value="Glyco_hydro_15"/>
    <property type="match status" value="1"/>
</dbReference>
<keyword evidence="4" id="KW-0378">Hydrolase</keyword>
<evidence type="ECO:0000313" key="5">
    <source>
        <dbReference type="Proteomes" id="UP001500979"/>
    </source>
</evidence>
<evidence type="ECO:0000313" key="4">
    <source>
        <dbReference type="EMBL" id="GAA2789510.1"/>
    </source>
</evidence>
<dbReference type="Gene3D" id="2.70.98.10">
    <property type="match status" value="1"/>
</dbReference>
<dbReference type="InterPro" id="IPR011613">
    <property type="entry name" value="GH15-like"/>
</dbReference>
<dbReference type="SUPFAM" id="SSF48208">
    <property type="entry name" value="Six-hairpin glycosidases"/>
    <property type="match status" value="1"/>
</dbReference>
<dbReference type="Proteomes" id="UP001500979">
    <property type="component" value="Unassembled WGS sequence"/>
</dbReference>
<dbReference type="InterPro" id="IPR011013">
    <property type="entry name" value="Gal_mutarotase_sf_dom"/>
</dbReference>
<dbReference type="PANTHER" id="PTHR31616">
    <property type="entry name" value="TREHALASE"/>
    <property type="match status" value="1"/>
</dbReference>
<dbReference type="InterPro" id="IPR014718">
    <property type="entry name" value="GH-type_carb-bd"/>
</dbReference>
<proteinExistence type="predicted"/>
<accession>A0ABN3VBM3</accession>
<evidence type="ECO:0000259" key="3">
    <source>
        <dbReference type="Pfam" id="PF09137"/>
    </source>
</evidence>
<keyword evidence="5" id="KW-1185">Reference proteome</keyword>
<dbReference type="Gene3D" id="1.50.10.10">
    <property type="match status" value="1"/>
</dbReference>
<dbReference type="InterPro" id="IPR015220">
    <property type="entry name" value="Glucodextranase_N"/>
</dbReference>